<reference evidence="1 2" key="1">
    <citation type="journal article" date="2014" name="PLoS Genet.">
        <title>Analysis of the Phlebiopsis gigantea genome, transcriptome and secretome provides insight into its pioneer colonization strategies of wood.</title>
        <authorList>
            <person name="Hori C."/>
            <person name="Ishida T."/>
            <person name="Igarashi K."/>
            <person name="Samejima M."/>
            <person name="Suzuki H."/>
            <person name="Master E."/>
            <person name="Ferreira P."/>
            <person name="Ruiz-Duenas F.J."/>
            <person name="Held B."/>
            <person name="Canessa P."/>
            <person name="Larrondo L.F."/>
            <person name="Schmoll M."/>
            <person name="Druzhinina I.S."/>
            <person name="Kubicek C.P."/>
            <person name="Gaskell J.A."/>
            <person name="Kersten P."/>
            <person name="St John F."/>
            <person name="Glasner J."/>
            <person name="Sabat G."/>
            <person name="Splinter BonDurant S."/>
            <person name="Syed K."/>
            <person name="Yadav J."/>
            <person name="Mgbeahuruike A.C."/>
            <person name="Kovalchuk A."/>
            <person name="Asiegbu F.O."/>
            <person name="Lackner G."/>
            <person name="Hoffmeister D."/>
            <person name="Rencoret J."/>
            <person name="Gutierrez A."/>
            <person name="Sun H."/>
            <person name="Lindquist E."/>
            <person name="Barry K."/>
            <person name="Riley R."/>
            <person name="Grigoriev I.V."/>
            <person name="Henrissat B."/>
            <person name="Kues U."/>
            <person name="Berka R.M."/>
            <person name="Martinez A.T."/>
            <person name="Covert S.F."/>
            <person name="Blanchette R.A."/>
            <person name="Cullen D."/>
        </authorList>
    </citation>
    <scope>NUCLEOTIDE SEQUENCE [LARGE SCALE GENOMIC DNA]</scope>
    <source>
        <strain evidence="1 2">11061_1 CR5-6</strain>
    </source>
</reference>
<organism evidence="1 2">
    <name type="scientific">Phlebiopsis gigantea (strain 11061_1 CR5-6)</name>
    <name type="common">White-rot fungus</name>
    <name type="synonym">Peniophora gigantea</name>
    <dbReference type="NCBI Taxonomy" id="745531"/>
    <lineage>
        <taxon>Eukaryota</taxon>
        <taxon>Fungi</taxon>
        <taxon>Dikarya</taxon>
        <taxon>Basidiomycota</taxon>
        <taxon>Agaricomycotina</taxon>
        <taxon>Agaricomycetes</taxon>
        <taxon>Polyporales</taxon>
        <taxon>Phanerochaetaceae</taxon>
        <taxon>Phlebiopsis</taxon>
    </lineage>
</organism>
<evidence type="ECO:0008006" key="3">
    <source>
        <dbReference type="Google" id="ProtNLM"/>
    </source>
</evidence>
<dbReference type="PANTHER" id="PTHR14097">
    <property type="entry name" value="OXIDOREDUCTASE HTATIP2"/>
    <property type="match status" value="1"/>
</dbReference>
<evidence type="ECO:0000313" key="1">
    <source>
        <dbReference type="EMBL" id="KIP05442.1"/>
    </source>
</evidence>
<dbReference type="PANTHER" id="PTHR14097:SF8">
    <property type="entry name" value="NAD(P)-BINDING DOMAIN-CONTAINING PROTEIN"/>
    <property type="match status" value="1"/>
</dbReference>
<evidence type="ECO:0000313" key="2">
    <source>
        <dbReference type="Proteomes" id="UP000053257"/>
    </source>
</evidence>
<protein>
    <recommendedName>
        <fullName evidence="3">NAD(P)-binding domain-containing protein</fullName>
    </recommendedName>
</protein>
<dbReference type="EMBL" id="KN840543">
    <property type="protein sequence ID" value="KIP05442.1"/>
    <property type="molecule type" value="Genomic_DNA"/>
</dbReference>
<dbReference type="Gene3D" id="3.40.50.720">
    <property type="entry name" value="NAD(P)-binding Rossmann-like Domain"/>
    <property type="match status" value="1"/>
</dbReference>
<dbReference type="Proteomes" id="UP000053257">
    <property type="component" value="Unassembled WGS sequence"/>
</dbReference>
<gene>
    <name evidence="1" type="ORF">PHLGIDRAFT_119816</name>
</gene>
<keyword evidence="2" id="KW-1185">Reference proteome</keyword>
<dbReference type="SUPFAM" id="SSF51735">
    <property type="entry name" value="NAD(P)-binding Rossmann-fold domains"/>
    <property type="match status" value="1"/>
</dbReference>
<dbReference type="HOGENOM" id="CLU_071330_5_1_1"/>
<dbReference type="AlphaFoldDB" id="A0A0C3S575"/>
<name>A0A0C3S575_PHLG1</name>
<proteinExistence type="predicted"/>
<dbReference type="OrthoDB" id="9975943at2759"/>
<sequence>MKLIITGATGVAGLGIYRSALLDPQITAITLLLRREFPSWAVLPPNSAEKTTTVVHKDFTSYSADLAAALAQHDACVWAQGKSVRGISEPEYMLLTHDYPLAALRALRDAGVGKGRDPAKPFRFVYISGNSADPTEKSIQMWARVKGRAEKDILALCASEPGMRAHILRPGYFRPPREYPADWQHQRSTAESILDRLATPVFNLLVPSLVLPMNEFGTVALEVAKGRWPDVDRFENKAMREAAKEVES</sequence>
<accession>A0A0C3S575</accession>
<dbReference type="InterPro" id="IPR036291">
    <property type="entry name" value="NAD(P)-bd_dom_sf"/>
</dbReference>